<feature type="transmembrane region" description="Helical" evidence="8">
    <location>
        <begin position="265"/>
        <end position="292"/>
    </location>
</feature>
<dbReference type="GO" id="GO:0140359">
    <property type="term" value="F:ABC-type transporter activity"/>
    <property type="evidence" value="ECO:0007669"/>
    <property type="project" value="InterPro"/>
</dbReference>
<evidence type="ECO:0000259" key="9">
    <source>
        <dbReference type="PROSITE" id="PS51012"/>
    </source>
</evidence>
<evidence type="ECO:0000256" key="4">
    <source>
        <dbReference type="ARBA" id="ARBA00022475"/>
    </source>
</evidence>
<evidence type="ECO:0000256" key="1">
    <source>
        <dbReference type="ARBA" id="ARBA00004651"/>
    </source>
</evidence>
<dbReference type="InterPro" id="IPR013525">
    <property type="entry name" value="ABC2_TM"/>
</dbReference>
<feature type="transmembrane region" description="Helical" evidence="8">
    <location>
        <begin position="16"/>
        <end position="36"/>
    </location>
</feature>
<evidence type="ECO:0000313" key="11">
    <source>
        <dbReference type="EMBL" id="SNV06951.1"/>
    </source>
</evidence>
<evidence type="ECO:0000313" key="10">
    <source>
        <dbReference type="EMBL" id="AMD84836.1"/>
    </source>
</evidence>
<dbReference type="GO" id="GO:0005886">
    <property type="term" value="C:plasma membrane"/>
    <property type="evidence" value="ECO:0007669"/>
    <property type="project" value="UniProtKB-SubCell"/>
</dbReference>
<protein>
    <submittedName>
        <fullName evidence="10">ABC transporter</fullName>
    </submittedName>
    <submittedName>
        <fullName evidence="11">Inner membrane transport permease ybhR</fullName>
    </submittedName>
</protein>
<comment type="subcellular location">
    <subcellularLocation>
        <location evidence="1">Cell membrane</location>
        <topology evidence="1">Multi-pass membrane protein</topology>
    </subcellularLocation>
</comment>
<keyword evidence="12" id="KW-1185">Reference proteome</keyword>
<feature type="domain" description="ABC transmembrane type-2" evidence="9">
    <location>
        <begin position="186"/>
        <end position="419"/>
    </location>
</feature>
<feature type="transmembrane region" description="Helical" evidence="8">
    <location>
        <begin position="394"/>
        <end position="415"/>
    </location>
</feature>
<feature type="transmembrane region" description="Helical" evidence="8">
    <location>
        <begin position="340"/>
        <end position="360"/>
    </location>
</feature>
<gene>
    <name evidence="11" type="primary">ybhR_1</name>
    <name evidence="10" type="ORF">AXF12_04495</name>
    <name evidence="11" type="ORF">SAMEA44541418_00832</name>
</gene>
<dbReference type="EMBL" id="LT906449">
    <property type="protein sequence ID" value="SNV06951.1"/>
    <property type="molecule type" value="Genomic_DNA"/>
</dbReference>
<sequence>MFQSIKKEFLLLTRDLGALVILFLMPLLLVITITLLQDAAFKNITEQKVAIALVDNDKGDIAAHIKKQIRESHFFALTTEENGVPLTEECARKRVLEGKYLMAITLPEALSKDLHQRVSHNVESIISTFMEKSTTATTTPTAYTSKEVRIYFDPTVQTSFKENIKSNISKMMYEIENEFIYQAFQQQLEGNIELPATKSLVDFKEINPQSPEQVLLPNSTQHNVPAWTLFAIFFITIPLSASIVKEKTSGTGLRLFTSPLSYGALLTAKIIVFLCISLLQFALMVLIGIYVFPLIGLPALDCSGRWLSLILVALSSGLSAIGVGVLLGTLARTQEQSAPLGATLTVLLAAIGGVWIPTFAMPSLMQHLAHLSPMNWALQAFYDVLLRNASLSALLPKIALLIGFFALCMLISVYYENRKRNV</sequence>
<dbReference type="PROSITE" id="PS51012">
    <property type="entry name" value="ABC_TM2"/>
    <property type="match status" value="1"/>
</dbReference>
<keyword evidence="6 8" id="KW-1133">Transmembrane helix</keyword>
<dbReference type="InterPro" id="IPR051449">
    <property type="entry name" value="ABC-2_transporter_component"/>
</dbReference>
<evidence type="ECO:0000313" key="12">
    <source>
        <dbReference type="Proteomes" id="UP000065822"/>
    </source>
</evidence>
<dbReference type="Gene3D" id="3.40.1710.10">
    <property type="entry name" value="abc type-2 transporter like domain"/>
    <property type="match status" value="1"/>
</dbReference>
<name>A0AAX2GWX7_9FLAO</name>
<evidence type="ECO:0000256" key="8">
    <source>
        <dbReference type="SAM" id="Phobius"/>
    </source>
</evidence>
<proteinExistence type="inferred from homology"/>
<dbReference type="Pfam" id="PF12698">
    <property type="entry name" value="ABC2_membrane_3"/>
    <property type="match status" value="1"/>
</dbReference>
<dbReference type="PANTHER" id="PTHR30294">
    <property type="entry name" value="MEMBRANE COMPONENT OF ABC TRANSPORTER YHHJ-RELATED"/>
    <property type="match status" value="1"/>
</dbReference>
<dbReference type="EMBL" id="CP014227">
    <property type="protein sequence ID" value="AMD84836.1"/>
    <property type="molecule type" value="Genomic_DNA"/>
</dbReference>
<evidence type="ECO:0000256" key="7">
    <source>
        <dbReference type="ARBA" id="ARBA00023136"/>
    </source>
</evidence>
<reference evidence="11 13" key="2">
    <citation type="submission" date="2017-06" db="EMBL/GenBank/DDBJ databases">
        <authorList>
            <consortium name="Pathogen Informatics"/>
        </authorList>
    </citation>
    <scope>NUCLEOTIDE SEQUENCE [LARGE SCALE GENOMIC DNA]</scope>
    <source>
        <strain evidence="11 13">NCTC12947</strain>
    </source>
</reference>
<keyword evidence="7 8" id="KW-0472">Membrane</keyword>
<reference evidence="10 12" key="1">
    <citation type="submission" date="2016-02" db="EMBL/GenBank/DDBJ databases">
        <authorList>
            <person name="Holder M.E."/>
            <person name="Ajami N.J."/>
            <person name="Petrosino J.F."/>
        </authorList>
    </citation>
    <scope>NUCLEOTIDE SEQUENCE [LARGE SCALE GENOMIC DNA]</scope>
    <source>
        <strain evidence="10 12">CCUG 32990</strain>
    </source>
</reference>
<comment type="similarity">
    <text evidence="2">Belongs to the ABC-2 integral membrane protein family.</text>
</comment>
<keyword evidence="3" id="KW-0813">Transport</keyword>
<dbReference type="InterPro" id="IPR047817">
    <property type="entry name" value="ABC2_TM_bact-type"/>
</dbReference>
<dbReference type="KEGG" id="chg:AXF12_04495"/>
<dbReference type="RefSeq" id="WP_066428682.1">
    <property type="nucleotide sequence ID" value="NZ_CP014227.1"/>
</dbReference>
<accession>A0AAX2GWX7</accession>
<feature type="transmembrane region" description="Helical" evidence="8">
    <location>
        <begin position="224"/>
        <end position="244"/>
    </location>
</feature>
<dbReference type="AlphaFoldDB" id="A0AAX2GWX7"/>
<evidence type="ECO:0000313" key="13">
    <source>
        <dbReference type="Proteomes" id="UP000215539"/>
    </source>
</evidence>
<keyword evidence="5 8" id="KW-0812">Transmembrane</keyword>
<organism evidence="11 13">
    <name type="scientific">Capnocytophaga haemolytica</name>
    <dbReference type="NCBI Taxonomy" id="45243"/>
    <lineage>
        <taxon>Bacteria</taxon>
        <taxon>Pseudomonadati</taxon>
        <taxon>Bacteroidota</taxon>
        <taxon>Flavobacteriia</taxon>
        <taxon>Flavobacteriales</taxon>
        <taxon>Flavobacteriaceae</taxon>
        <taxon>Capnocytophaga</taxon>
    </lineage>
</organism>
<evidence type="ECO:0000256" key="2">
    <source>
        <dbReference type="ARBA" id="ARBA00007783"/>
    </source>
</evidence>
<dbReference type="Proteomes" id="UP000215539">
    <property type="component" value="Chromosome 1"/>
</dbReference>
<feature type="transmembrane region" description="Helical" evidence="8">
    <location>
        <begin position="304"/>
        <end position="328"/>
    </location>
</feature>
<evidence type="ECO:0000256" key="5">
    <source>
        <dbReference type="ARBA" id="ARBA00022692"/>
    </source>
</evidence>
<evidence type="ECO:0000256" key="3">
    <source>
        <dbReference type="ARBA" id="ARBA00022448"/>
    </source>
</evidence>
<dbReference type="PANTHER" id="PTHR30294:SF38">
    <property type="entry name" value="TRANSPORT PERMEASE PROTEIN"/>
    <property type="match status" value="1"/>
</dbReference>
<keyword evidence="4" id="KW-1003">Cell membrane</keyword>
<evidence type="ECO:0000256" key="6">
    <source>
        <dbReference type="ARBA" id="ARBA00022989"/>
    </source>
</evidence>
<dbReference type="Proteomes" id="UP000065822">
    <property type="component" value="Chromosome"/>
</dbReference>